<keyword evidence="2 6" id="KW-0812">Transmembrane</keyword>
<evidence type="ECO:0000256" key="2">
    <source>
        <dbReference type="ARBA" id="ARBA00022692"/>
    </source>
</evidence>
<evidence type="ECO:0000313" key="7">
    <source>
        <dbReference type="EMBL" id="KAK8018508.1"/>
    </source>
</evidence>
<evidence type="ECO:0000313" key="8">
    <source>
        <dbReference type="Proteomes" id="UP001396898"/>
    </source>
</evidence>
<dbReference type="EMBL" id="JAQQWI010000010">
    <property type="protein sequence ID" value="KAK8018508.1"/>
    <property type="molecule type" value="Genomic_DNA"/>
</dbReference>
<sequence>MDGTKLLLGQHGVLLHGRDVWTGTRTDIALTPNTQVPETHTAYDGEPLWAWGIKFIRTPTATGSPTSTAKETGASTEGPVATVPTASITNFESTSPPRSTATESETAQSTSSQTSPGAAAGISVGATAGVIIIALVAWLLYRKRRRQPSAHELDPQYQPPVVYSPHQYYAQPPYAQSKAELGTGGERYRPAELQ</sequence>
<gene>
    <name evidence="7" type="ORF">PG991_007698</name>
</gene>
<feature type="region of interest" description="Disordered" evidence="5">
    <location>
        <begin position="173"/>
        <end position="194"/>
    </location>
</feature>
<keyword evidence="3 6" id="KW-1133">Transmembrane helix</keyword>
<feature type="compositionally biased region" description="Low complexity" evidence="5">
    <location>
        <begin position="99"/>
        <end position="119"/>
    </location>
</feature>
<name>A0ABR1RU78_9PEZI</name>
<dbReference type="PANTHER" id="PTHR15549:SF26">
    <property type="entry name" value="AXIAL BUDDING PATTERN PROTEIN 2-RELATED"/>
    <property type="match status" value="1"/>
</dbReference>
<feature type="compositionally biased region" description="Polar residues" evidence="5">
    <location>
        <begin position="84"/>
        <end position="98"/>
    </location>
</feature>
<dbReference type="InterPro" id="IPR051694">
    <property type="entry name" value="Immunoregulatory_rcpt-like"/>
</dbReference>
<reference evidence="7 8" key="1">
    <citation type="submission" date="2023-01" db="EMBL/GenBank/DDBJ databases">
        <title>Analysis of 21 Apiospora genomes using comparative genomics revels a genus with tremendous synthesis potential of carbohydrate active enzymes and secondary metabolites.</title>
        <authorList>
            <person name="Sorensen T."/>
        </authorList>
    </citation>
    <scope>NUCLEOTIDE SEQUENCE [LARGE SCALE GENOMIC DNA]</scope>
    <source>
        <strain evidence="7 8">CBS 20057</strain>
    </source>
</reference>
<evidence type="ECO:0000256" key="1">
    <source>
        <dbReference type="ARBA" id="ARBA00004167"/>
    </source>
</evidence>
<protein>
    <submittedName>
        <fullName evidence="7">Uncharacterized protein</fullName>
    </submittedName>
</protein>
<evidence type="ECO:0000256" key="5">
    <source>
        <dbReference type="SAM" id="MobiDB-lite"/>
    </source>
</evidence>
<organism evidence="7 8">
    <name type="scientific">Apiospora marii</name>
    <dbReference type="NCBI Taxonomy" id="335849"/>
    <lineage>
        <taxon>Eukaryota</taxon>
        <taxon>Fungi</taxon>
        <taxon>Dikarya</taxon>
        <taxon>Ascomycota</taxon>
        <taxon>Pezizomycotina</taxon>
        <taxon>Sordariomycetes</taxon>
        <taxon>Xylariomycetidae</taxon>
        <taxon>Amphisphaeriales</taxon>
        <taxon>Apiosporaceae</taxon>
        <taxon>Apiospora</taxon>
    </lineage>
</organism>
<comment type="subcellular location">
    <subcellularLocation>
        <location evidence="1">Membrane</location>
        <topology evidence="1">Single-pass membrane protein</topology>
    </subcellularLocation>
</comment>
<evidence type="ECO:0000256" key="6">
    <source>
        <dbReference type="SAM" id="Phobius"/>
    </source>
</evidence>
<feature type="transmembrane region" description="Helical" evidence="6">
    <location>
        <begin position="118"/>
        <end position="141"/>
    </location>
</feature>
<keyword evidence="8" id="KW-1185">Reference proteome</keyword>
<evidence type="ECO:0000256" key="3">
    <source>
        <dbReference type="ARBA" id="ARBA00022989"/>
    </source>
</evidence>
<accession>A0ABR1RU78</accession>
<feature type="compositionally biased region" description="Low complexity" evidence="5">
    <location>
        <begin position="60"/>
        <end position="69"/>
    </location>
</feature>
<proteinExistence type="predicted"/>
<evidence type="ECO:0000256" key="4">
    <source>
        <dbReference type="ARBA" id="ARBA00023136"/>
    </source>
</evidence>
<dbReference type="PANTHER" id="PTHR15549">
    <property type="entry name" value="PAIRED IMMUNOGLOBULIN-LIKE TYPE 2 RECEPTOR"/>
    <property type="match status" value="1"/>
</dbReference>
<keyword evidence="4 6" id="KW-0472">Membrane</keyword>
<comment type="caution">
    <text evidence="7">The sequence shown here is derived from an EMBL/GenBank/DDBJ whole genome shotgun (WGS) entry which is preliminary data.</text>
</comment>
<feature type="region of interest" description="Disordered" evidence="5">
    <location>
        <begin position="60"/>
        <end position="119"/>
    </location>
</feature>
<dbReference type="Proteomes" id="UP001396898">
    <property type="component" value="Unassembled WGS sequence"/>
</dbReference>